<gene>
    <name evidence="11" type="primary">motB</name>
    <name evidence="11" type="ORF">G3580_11920</name>
</gene>
<dbReference type="RefSeq" id="WP_173765783.1">
    <property type="nucleotide sequence ID" value="NZ_CP048836.1"/>
</dbReference>
<dbReference type="EMBL" id="CP048836">
    <property type="protein sequence ID" value="QID18279.1"/>
    <property type="molecule type" value="Genomic_DNA"/>
</dbReference>
<keyword evidence="5 9" id="KW-1133">Transmembrane helix</keyword>
<dbReference type="CDD" id="cd07185">
    <property type="entry name" value="OmpA_C-like"/>
    <property type="match status" value="1"/>
</dbReference>
<organism evidence="11 12">
    <name type="scientific">Nitrogeniibacter mangrovi</name>
    <dbReference type="NCBI Taxonomy" id="2016596"/>
    <lineage>
        <taxon>Bacteria</taxon>
        <taxon>Pseudomonadati</taxon>
        <taxon>Pseudomonadota</taxon>
        <taxon>Betaproteobacteria</taxon>
        <taxon>Rhodocyclales</taxon>
        <taxon>Zoogloeaceae</taxon>
        <taxon>Nitrogeniibacter</taxon>
    </lineage>
</organism>
<dbReference type="GO" id="GO:0005886">
    <property type="term" value="C:plasma membrane"/>
    <property type="evidence" value="ECO:0007669"/>
    <property type="project" value="UniProtKB-SubCell"/>
</dbReference>
<proteinExistence type="inferred from homology"/>
<keyword evidence="11" id="KW-0966">Cell projection</keyword>
<feature type="transmembrane region" description="Helical" evidence="9">
    <location>
        <begin position="28"/>
        <end position="47"/>
    </location>
</feature>
<dbReference type="SUPFAM" id="SSF103088">
    <property type="entry name" value="OmpA-like"/>
    <property type="match status" value="1"/>
</dbReference>
<evidence type="ECO:0000256" key="1">
    <source>
        <dbReference type="ARBA" id="ARBA00004162"/>
    </source>
</evidence>
<keyword evidence="12" id="KW-1185">Reference proteome</keyword>
<dbReference type="KEGG" id="azq:G3580_11920"/>
<evidence type="ECO:0000256" key="4">
    <source>
        <dbReference type="ARBA" id="ARBA00022692"/>
    </source>
</evidence>
<comment type="subcellular location">
    <subcellularLocation>
        <location evidence="1">Cell membrane</location>
        <topology evidence="1">Single-pass membrane protein</topology>
    </subcellularLocation>
</comment>
<feature type="domain" description="OmpA-like" evidence="10">
    <location>
        <begin position="169"/>
        <end position="289"/>
    </location>
</feature>
<comment type="similarity">
    <text evidence="2">Belongs to the MotB family.</text>
</comment>
<dbReference type="PROSITE" id="PS51123">
    <property type="entry name" value="OMPA_2"/>
    <property type="match status" value="1"/>
</dbReference>
<protein>
    <submittedName>
        <fullName evidence="11">Flagellar motor protein MotB</fullName>
    </submittedName>
</protein>
<dbReference type="InterPro" id="IPR025713">
    <property type="entry name" value="MotB-like_N_dom"/>
</dbReference>
<evidence type="ECO:0000256" key="8">
    <source>
        <dbReference type="SAM" id="MobiDB-lite"/>
    </source>
</evidence>
<dbReference type="Pfam" id="PF13677">
    <property type="entry name" value="MotB_plug"/>
    <property type="match status" value="1"/>
</dbReference>
<feature type="region of interest" description="Disordered" evidence="8">
    <location>
        <begin position="307"/>
        <end position="354"/>
    </location>
</feature>
<dbReference type="NCBIfam" id="NF006548">
    <property type="entry name" value="PRK09041.1"/>
    <property type="match status" value="1"/>
</dbReference>
<keyword evidence="3" id="KW-1003">Cell membrane</keyword>
<evidence type="ECO:0000313" key="11">
    <source>
        <dbReference type="EMBL" id="QID18279.1"/>
    </source>
</evidence>
<dbReference type="Pfam" id="PF00691">
    <property type="entry name" value="OmpA"/>
    <property type="match status" value="1"/>
</dbReference>
<dbReference type="PANTHER" id="PTHR30329">
    <property type="entry name" value="STATOR ELEMENT OF FLAGELLAR MOTOR COMPLEX"/>
    <property type="match status" value="1"/>
</dbReference>
<dbReference type="Proteomes" id="UP000501991">
    <property type="component" value="Chromosome"/>
</dbReference>
<dbReference type="InterPro" id="IPR006665">
    <property type="entry name" value="OmpA-like"/>
</dbReference>
<sequence length="354" mass="38532">MSDDTQQPIVVKKIKKGGGGAHGGAWKIAYADFVTAMMAFFLLMWLLGSTAKGDMEGIAEFFKNPLKVSLNGGEGSGDSSSIIKGGGEDLTRSVGQVKRGDVEGHKTINLDAARDPSAVSKGKDAYEFEQRERAQLIDLKGQIEALIEASSTLRALRNQLIMDITPEGLRIQIVDEKNRPMFAQSSDRLQPYTQELLRAIGKALNSVDNRISISGHTDASQYAGGERGFSNWELSSNRANAARRELIAGGLEEGKVIRVVGLADIIPFKPDDPYDPTNRRISIIVMNRKTEQAVLGTNRKVQVGEGRPIDSSRLRTQLEGSQTAGDGAVEQRPPARPETPHAPLKPRITMPSMR</sequence>
<reference evidence="11 12" key="1">
    <citation type="submission" date="2020-02" db="EMBL/GenBank/DDBJ databases">
        <title>Nitrogenibacter mangrovi gen. nov., sp. nov. isolated from mangrove sediment, a denitrifying betaproteobacterium.</title>
        <authorList>
            <person name="Liao H."/>
            <person name="Tian Y."/>
        </authorList>
    </citation>
    <scope>NUCLEOTIDE SEQUENCE [LARGE SCALE GENOMIC DNA]</scope>
    <source>
        <strain evidence="11 12">M9-3-2</strain>
    </source>
</reference>
<keyword evidence="11" id="KW-0282">Flagellum</keyword>
<evidence type="ECO:0000256" key="9">
    <source>
        <dbReference type="SAM" id="Phobius"/>
    </source>
</evidence>
<evidence type="ECO:0000256" key="6">
    <source>
        <dbReference type="ARBA" id="ARBA00023136"/>
    </source>
</evidence>
<name>A0A6C1B5G7_9RHOO</name>
<dbReference type="PANTHER" id="PTHR30329:SF18">
    <property type="entry name" value="MOTILITY PROTEIN B"/>
    <property type="match status" value="1"/>
</dbReference>
<keyword evidence="11" id="KW-0969">Cilium</keyword>
<dbReference type="InterPro" id="IPR036737">
    <property type="entry name" value="OmpA-like_sf"/>
</dbReference>
<evidence type="ECO:0000256" key="3">
    <source>
        <dbReference type="ARBA" id="ARBA00022475"/>
    </source>
</evidence>
<evidence type="ECO:0000256" key="2">
    <source>
        <dbReference type="ARBA" id="ARBA00008914"/>
    </source>
</evidence>
<keyword evidence="4 9" id="KW-0812">Transmembrane</keyword>
<accession>A0A6C1B5G7</accession>
<evidence type="ECO:0000256" key="5">
    <source>
        <dbReference type="ARBA" id="ARBA00022989"/>
    </source>
</evidence>
<dbReference type="InterPro" id="IPR050330">
    <property type="entry name" value="Bact_OuterMem_StrucFunc"/>
</dbReference>
<evidence type="ECO:0000256" key="7">
    <source>
        <dbReference type="PROSITE-ProRule" id="PRU00473"/>
    </source>
</evidence>
<keyword evidence="6 7" id="KW-0472">Membrane</keyword>
<dbReference type="Gene3D" id="3.30.1330.60">
    <property type="entry name" value="OmpA-like domain"/>
    <property type="match status" value="1"/>
</dbReference>
<dbReference type="AlphaFoldDB" id="A0A6C1B5G7"/>
<evidence type="ECO:0000259" key="10">
    <source>
        <dbReference type="PROSITE" id="PS51123"/>
    </source>
</evidence>
<feature type="compositionally biased region" description="Polar residues" evidence="8">
    <location>
        <begin position="314"/>
        <end position="324"/>
    </location>
</feature>
<evidence type="ECO:0000313" key="12">
    <source>
        <dbReference type="Proteomes" id="UP000501991"/>
    </source>
</evidence>